<dbReference type="PANTHER" id="PTHR30509:SF9">
    <property type="entry name" value="MULTIDRUG RESISTANCE PROTEIN MDTO"/>
    <property type="match status" value="1"/>
</dbReference>
<feature type="transmembrane region" description="Helical" evidence="8">
    <location>
        <begin position="21"/>
        <end position="39"/>
    </location>
</feature>
<feature type="transmembrane region" description="Helical" evidence="8">
    <location>
        <begin position="407"/>
        <end position="426"/>
    </location>
</feature>
<organism evidence="9 10">
    <name type="scientific">Pseudomonas putida</name>
    <name type="common">Arthrobacter siderocapsulatus</name>
    <dbReference type="NCBI Taxonomy" id="303"/>
    <lineage>
        <taxon>Bacteria</taxon>
        <taxon>Pseudomonadati</taxon>
        <taxon>Pseudomonadota</taxon>
        <taxon>Gammaproteobacteria</taxon>
        <taxon>Pseudomonadales</taxon>
        <taxon>Pseudomonadaceae</taxon>
        <taxon>Pseudomonas</taxon>
    </lineage>
</organism>
<evidence type="ECO:0000256" key="6">
    <source>
        <dbReference type="ARBA" id="ARBA00023136"/>
    </source>
</evidence>
<comment type="subcellular location">
    <subcellularLocation>
        <location evidence="1">Cell membrane</location>
        <topology evidence="1">Multi-pass membrane protein</topology>
    </subcellularLocation>
</comment>
<accession>A0A1L5PRX7</accession>
<keyword evidence="3" id="KW-1003">Cell membrane</keyword>
<proteinExistence type="predicted"/>
<feature type="transmembrane region" description="Helical" evidence="8">
    <location>
        <begin position="141"/>
        <end position="165"/>
    </location>
</feature>
<evidence type="ECO:0000256" key="5">
    <source>
        <dbReference type="ARBA" id="ARBA00022989"/>
    </source>
</evidence>
<keyword evidence="7" id="KW-0175">Coiled coil</keyword>
<sequence>MAPLISYFKMALNPGRGVLFFALRTIVAGLLCLYLAFIFDLEQPKWALMTVIIISLPLAGMTLKRSFAQVLGTAAGAAMAVVIMALFPQAPMPFIVCLALWLAFCTAGGTLLRYTDSHAFVLSGFTAVVVAMLAVPEPDGILLLAITRLTETLLAVACVAVVSLLSARPQAVAQGYFSKVDSLVKLIARHAAEVVRSEEDEAALHQRQAQLISEISALEGLRRHLYFDAPHLRNADGLVQLLANQLVLLVSRLLVLRQQRELIKQHWQGPLPEEIQLLRQDELDNLEALARDGVKLSAQRREAIHHLYQRFDAAADRVEFLDEPLPPRMRSLAWALRWEQARLLQQLNELIELNEAIQQGRGASCPHAQGQASALHLDFRLAGMNAVRAFLALFLAGWLWIETAWDGARSGVILIGVMCSLMATLPRPLLASQNYNRGLLVALLLSAVYQFALLPMFTDFEMLAVCLVPLLYLAAVGLASPMTAGIGMGIGLISLLMIGPQNVGAYHNSAMQWFEFAGGYAAAGGLAMVVFALVFPFNPQKRMARLFRQTREDVHEYVTAPASVARQFDFESRMLDRLSAMIGLLPAATDARSRELFDCSLVCPALAIALGQAHAQCVNLTVLPEGTRARLRLGLQEMADLIGARRRVDVDGLLRELAELAETLDALHQAHAEAGRETLRQLFILRVALSVAGQLLQRYRLVLAAQTLPEEEGAYAR</sequence>
<evidence type="ECO:0000256" key="3">
    <source>
        <dbReference type="ARBA" id="ARBA00022475"/>
    </source>
</evidence>
<feature type="coiled-coil region" evidence="7">
    <location>
        <begin position="650"/>
        <end position="677"/>
    </location>
</feature>
<evidence type="ECO:0000256" key="4">
    <source>
        <dbReference type="ARBA" id="ARBA00022692"/>
    </source>
</evidence>
<protein>
    <recommendedName>
        <fullName evidence="11">FUSC family protein</fullName>
    </recommendedName>
</protein>
<feature type="transmembrane region" description="Helical" evidence="8">
    <location>
        <begin position="93"/>
        <end position="112"/>
    </location>
</feature>
<name>A0A1L5PRX7_PSEPU</name>
<feature type="transmembrane region" description="Helical" evidence="8">
    <location>
        <begin position="438"/>
        <end position="456"/>
    </location>
</feature>
<evidence type="ECO:0000313" key="9">
    <source>
        <dbReference type="EMBL" id="APO82909.1"/>
    </source>
</evidence>
<evidence type="ECO:0008006" key="11">
    <source>
        <dbReference type="Google" id="ProtNLM"/>
    </source>
</evidence>
<dbReference type="Proteomes" id="UP000185146">
    <property type="component" value="Chromosome"/>
</dbReference>
<keyword evidence="6 8" id="KW-0472">Membrane</keyword>
<reference evidence="9 10" key="1">
    <citation type="submission" date="2016-12" db="EMBL/GenBank/DDBJ databases">
        <title>Draft Genome Sequence of Mercury Resistant Pseudomonas DRA525.</title>
        <authorList>
            <person name="Drace K.M."/>
        </authorList>
    </citation>
    <scope>NUCLEOTIDE SEQUENCE [LARGE SCALE GENOMIC DNA]</scope>
    <source>
        <strain evidence="9 10">DRA525</strain>
    </source>
</reference>
<gene>
    <name evidence="9" type="ORF">BL240_16185</name>
</gene>
<evidence type="ECO:0000313" key="10">
    <source>
        <dbReference type="Proteomes" id="UP000185146"/>
    </source>
</evidence>
<keyword evidence="2" id="KW-0813">Transport</keyword>
<dbReference type="RefSeq" id="WP_075045522.1">
    <property type="nucleotide sequence ID" value="NZ_CP018743.1"/>
</dbReference>
<evidence type="ECO:0000256" key="2">
    <source>
        <dbReference type="ARBA" id="ARBA00022448"/>
    </source>
</evidence>
<evidence type="ECO:0000256" key="1">
    <source>
        <dbReference type="ARBA" id="ARBA00004651"/>
    </source>
</evidence>
<feature type="transmembrane region" description="Helical" evidence="8">
    <location>
        <begin position="517"/>
        <end position="538"/>
    </location>
</feature>
<dbReference type="GO" id="GO:0005886">
    <property type="term" value="C:plasma membrane"/>
    <property type="evidence" value="ECO:0007669"/>
    <property type="project" value="UniProtKB-SubCell"/>
</dbReference>
<evidence type="ECO:0000256" key="8">
    <source>
        <dbReference type="SAM" id="Phobius"/>
    </source>
</evidence>
<dbReference type="GO" id="GO:0022857">
    <property type="term" value="F:transmembrane transporter activity"/>
    <property type="evidence" value="ECO:0007669"/>
    <property type="project" value="InterPro"/>
</dbReference>
<dbReference type="InterPro" id="IPR006726">
    <property type="entry name" value="PHBA_efflux_AaeB/fusaric-R"/>
</dbReference>
<dbReference type="AlphaFoldDB" id="A0A1L5PRX7"/>
<feature type="transmembrane region" description="Helical" evidence="8">
    <location>
        <begin position="45"/>
        <end position="63"/>
    </location>
</feature>
<keyword evidence="5 8" id="KW-1133">Transmembrane helix</keyword>
<feature type="transmembrane region" description="Helical" evidence="8">
    <location>
        <begin position="119"/>
        <end position="135"/>
    </location>
</feature>
<feature type="transmembrane region" description="Helical" evidence="8">
    <location>
        <begin position="381"/>
        <end position="401"/>
    </location>
</feature>
<dbReference type="EMBL" id="CP018743">
    <property type="protein sequence ID" value="APO82909.1"/>
    <property type="molecule type" value="Genomic_DNA"/>
</dbReference>
<keyword evidence="4 8" id="KW-0812">Transmembrane</keyword>
<evidence type="ECO:0000256" key="7">
    <source>
        <dbReference type="SAM" id="Coils"/>
    </source>
</evidence>
<dbReference type="Pfam" id="PF04632">
    <property type="entry name" value="FUSC"/>
    <property type="match status" value="1"/>
</dbReference>
<dbReference type="PANTHER" id="PTHR30509">
    <property type="entry name" value="P-HYDROXYBENZOIC ACID EFFLUX PUMP SUBUNIT-RELATED"/>
    <property type="match status" value="1"/>
</dbReference>